<comment type="caution">
    <text evidence="5">The sequence shown here is derived from an EMBL/GenBank/DDBJ whole genome shotgun (WGS) entry which is preliminary data.</text>
</comment>
<evidence type="ECO:0000256" key="3">
    <source>
        <dbReference type="ARBA" id="ARBA00022884"/>
    </source>
</evidence>
<dbReference type="Pfam" id="PF15985">
    <property type="entry name" value="KH_6"/>
    <property type="match status" value="1"/>
</dbReference>
<keyword evidence="5" id="KW-0436">Ligase</keyword>
<dbReference type="AlphaFoldDB" id="A0A1X0NL22"/>
<dbReference type="RefSeq" id="XP_028879530.1">
    <property type="nucleotide sequence ID" value="XM_029029261.1"/>
</dbReference>
<evidence type="ECO:0000256" key="1">
    <source>
        <dbReference type="ARBA" id="ARBA00004123"/>
    </source>
</evidence>
<dbReference type="Gene3D" id="3.30.1370.10">
    <property type="entry name" value="K Homology domain, type 1"/>
    <property type="match status" value="1"/>
</dbReference>
<protein>
    <submittedName>
        <fullName evidence="5">Putative DNA ligase I</fullName>
    </submittedName>
</protein>
<dbReference type="SUPFAM" id="SSF54791">
    <property type="entry name" value="Eukaryotic type KH-domain (KH-domain type I)"/>
    <property type="match status" value="1"/>
</dbReference>
<dbReference type="GeneID" id="39989041"/>
<dbReference type="EMBL" id="NBCO01000035">
    <property type="protein sequence ID" value="ORC85464.1"/>
    <property type="molecule type" value="Genomic_DNA"/>
</dbReference>
<dbReference type="Gene3D" id="2.40.50.140">
    <property type="entry name" value="Nucleic acid-binding proteins"/>
    <property type="match status" value="1"/>
</dbReference>
<sequence length="302" mass="32010">MAQTSMIVESNAGLRELVPSRTHVCLPGDPVLLLEPTAIVTLGNGLRPLPQDPVSSNSNNEGAVEGTNTFVSAEFCGPVSCSVGPNHVRRYTIDPPAARRYTYVPKDPVVAIVMKKTTNYYLCYTGAPSLAVLDALSFDGATKSSRPRLQEGDVVYAFVRPQRSETITTTTMGGPVETAGDEVELSCMAGEVGLVARDWTSADATFGPLSGGTVVRVPLPYARSLLAADGASRLLALLGDRVPFEVCIGANGLVWVCGQRSENDATAAVRRTVAVAACIVEAQDDVTVAEMEARVQSYFPNE</sequence>
<organism evidence="5 6">
    <name type="scientific">Trypanosoma theileri</name>
    <dbReference type="NCBI Taxonomy" id="67003"/>
    <lineage>
        <taxon>Eukaryota</taxon>
        <taxon>Discoba</taxon>
        <taxon>Euglenozoa</taxon>
        <taxon>Kinetoplastea</taxon>
        <taxon>Metakinetoplastina</taxon>
        <taxon>Trypanosomatida</taxon>
        <taxon>Trypanosomatidae</taxon>
        <taxon>Trypanosoma</taxon>
    </lineage>
</organism>
<dbReference type="GO" id="GO:0003723">
    <property type="term" value="F:RNA binding"/>
    <property type="evidence" value="ECO:0007669"/>
    <property type="project" value="UniProtKB-KW"/>
</dbReference>
<evidence type="ECO:0000313" key="5">
    <source>
        <dbReference type="EMBL" id="ORC85464.1"/>
    </source>
</evidence>
<dbReference type="OrthoDB" id="340500at2759"/>
<dbReference type="GO" id="GO:0000176">
    <property type="term" value="C:nuclear exosome (RNase complex)"/>
    <property type="evidence" value="ECO:0007669"/>
    <property type="project" value="TreeGrafter"/>
</dbReference>
<evidence type="ECO:0000259" key="4">
    <source>
        <dbReference type="Pfam" id="PF15985"/>
    </source>
</evidence>
<dbReference type="VEuPathDB" id="TriTrypDB:TM35_000352080"/>
<dbReference type="Pfam" id="PF21262">
    <property type="entry name" value="RRP40_S1"/>
    <property type="match status" value="1"/>
</dbReference>
<dbReference type="CDD" id="cd22526">
    <property type="entry name" value="KH-I_Rrp40"/>
    <property type="match status" value="1"/>
</dbReference>
<evidence type="ECO:0000313" key="6">
    <source>
        <dbReference type="Proteomes" id="UP000192257"/>
    </source>
</evidence>
<dbReference type="GO" id="GO:0071051">
    <property type="term" value="P:poly(A)-dependent snoRNA 3'-end processing"/>
    <property type="evidence" value="ECO:0007669"/>
    <property type="project" value="TreeGrafter"/>
</dbReference>
<dbReference type="InterPro" id="IPR012340">
    <property type="entry name" value="NA-bd_OB-fold"/>
</dbReference>
<keyword evidence="6" id="KW-1185">Reference proteome</keyword>
<dbReference type="GO" id="GO:0071038">
    <property type="term" value="P:TRAMP-dependent tRNA surveillance pathway"/>
    <property type="evidence" value="ECO:0007669"/>
    <property type="project" value="TreeGrafter"/>
</dbReference>
<dbReference type="InterPro" id="IPR026699">
    <property type="entry name" value="Exosome_RNA_bind1/RRP40/RRP4"/>
</dbReference>
<accession>A0A1X0NL22</accession>
<dbReference type="InterPro" id="IPR049469">
    <property type="entry name" value="RRP40_KH-I"/>
</dbReference>
<dbReference type="GO" id="GO:0071035">
    <property type="term" value="P:nuclear polyadenylation-dependent rRNA catabolic process"/>
    <property type="evidence" value="ECO:0007669"/>
    <property type="project" value="TreeGrafter"/>
</dbReference>
<dbReference type="PANTHER" id="PTHR21321:SF1">
    <property type="entry name" value="EXOSOME COMPLEX COMPONENT RRP40"/>
    <property type="match status" value="1"/>
</dbReference>
<proteinExistence type="predicted"/>
<evidence type="ECO:0000256" key="2">
    <source>
        <dbReference type="ARBA" id="ARBA00022835"/>
    </source>
</evidence>
<dbReference type="PANTHER" id="PTHR21321">
    <property type="entry name" value="PNAS-3 RELATED"/>
    <property type="match status" value="1"/>
</dbReference>
<keyword evidence="3" id="KW-0694">RNA-binding</keyword>
<dbReference type="GO" id="GO:0000467">
    <property type="term" value="P:exonucleolytic trimming to generate mature 3'-end of 5.8S rRNA from tricistronic rRNA transcript (SSU-rRNA, 5.8S rRNA, LSU-rRNA)"/>
    <property type="evidence" value="ECO:0007669"/>
    <property type="project" value="TreeGrafter"/>
</dbReference>
<keyword evidence="2" id="KW-0271">Exosome</keyword>
<dbReference type="GO" id="GO:0000177">
    <property type="term" value="C:cytoplasmic exosome (RNase complex)"/>
    <property type="evidence" value="ECO:0007669"/>
    <property type="project" value="TreeGrafter"/>
</dbReference>
<dbReference type="SUPFAM" id="SSF50249">
    <property type="entry name" value="Nucleic acid-binding proteins"/>
    <property type="match status" value="1"/>
</dbReference>
<dbReference type="STRING" id="67003.A0A1X0NL22"/>
<dbReference type="Proteomes" id="UP000192257">
    <property type="component" value="Unassembled WGS sequence"/>
</dbReference>
<dbReference type="InterPro" id="IPR036612">
    <property type="entry name" value="KH_dom_type_1_sf"/>
</dbReference>
<dbReference type="GO" id="GO:0071034">
    <property type="term" value="P:CUT catabolic process"/>
    <property type="evidence" value="ECO:0007669"/>
    <property type="project" value="TreeGrafter"/>
</dbReference>
<dbReference type="GO" id="GO:0016874">
    <property type="term" value="F:ligase activity"/>
    <property type="evidence" value="ECO:0007669"/>
    <property type="project" value="UniProtKB-KW"/>
</dbReference>
<dbReference type="InterPro" id="IPR004088">
    <property type="entry name" value="KH_dom_type_1"/>
</dbReference>
<gene>
    <name evidence="5" type="ORF">TM35_000352080</name>
</gene>
<reference evidence="5 6" key="1">
    <citation type="submission" date="2017-03" db="EMBL/GenBank/DDBJ databases">
        <title>An alternative strategy for trypanosome survival in the mammalian bloodstream revealed through genome and transcriptome analysis of the ubiquitous bovine parasite Trypanosoma (Megatrypanum) theileri.</title>
        <authorList>
            <person name="Kelly S."/>
            <person name="Ivens A."/>
            <person name="Mott A."/>
            <person name="O'Neill E."/>
            <person name="Emms D."/>
            <person name="Macleod O."/>
            <person name="Voorheis P."/>
            <person name="Matthews J."/>
            <person name="Matthews K."/>
            <person name="Carrington M."/>
        </authorList>
    </citation>
    <scope>NUCLEOTIDE SEQUENCE [LARGE SCALE GENOMIC DNA]</scope>
    <source>
        <strain evidence="5">Edinburgh</strain>
    </source>
</reference>
<name>A0A1X0NL22_9TRYP</name>
<comment type="subcellular location">
    <subcellularLocation>
        <location evidence="1">Nucleus</location>
    </subcellularLocation>
</comment>
<feature type="domain" description="K Homology" evidence="4">
    <location>
        <begin position="212"/>
        <end position="259"/>
    </location>
</feature>
<dbReference type="GO" id="GO:0034475">
    <property type="term" value="P:U4 snRNA 3'-end processing"/>
    <property type="evidence" value="ECO:0007669"/>
    <property type="project" value="TreeGrafter"/>
</dbReference>